<evidence type="ECO:0000256" key="2">
    <source>
        <dbReference type="SAM" id="Phobius"/>
    </source>
</evidence>
<feature type="transmembrane region" description="Helical" evidence="2">
    <location>
        <begin position="215"/>
        <end position="236"/>
    </location>
</feature>
<proteinExistence type="predicted"/>
<dbReference type="GO" id="GO:0005886">
    <property type="term" value="C:plasma membrane"/>
    <property type="evidence" value="ECO:0007669"/>
    <property type="project" value="UniProtKB-SubCell"/>
</dbReference>
<keyword evidence="4" id="KW-1185">Reference proteome</keyword>
<keyword evidence="2" id="KW-0472">Membrane</keyword>
<dbReference type="InterPro" id="IPR036259">
    <property type="entry name" value="MFS_trans_sf"/>
</dbReference>
<dbReference type="OrthoDB" id="9816124at2"/>
<evidence type="ECO:0000256" key="1">
    <source>
        <dbReference type="ARBA" id="ARBA00004651"/>
    </source>
</evidence>
<dbReference type="AlphaFoldDB" id="A0A1I6Q0Y8"/>
<gene>
    <name evidence="3" type="ORF">SAMN05444972_102259</name>
</gene>
<dbReference type="SUPFAM" id="SSF103473">
    <property type="entry name" value="MFS general substrate transporter"/>
    <property type="match status" value="1"/>
</dbReference>
<feature type="transmembrane region" description="Helical" evidence="2">
    <location>
        <begin position="256"/>
        <end position="278"/>
    </location>
</feature>
<feature type="transmembrane region" description="Helical" evidence="2">
    <location>
        <begin position="12"/>
        <end position="33"/>
    </location>
</feature>
<feature type="transmembrane region" description="Helical" evidence="2">
    <location>
        <begin position="45"/>
        <end position="65"/>
    </location>
</feature>
<feature type="transmembrane region" description="Helical" evidence="2">
    <location>
        <begin position="290"/>
        <end position="311"/>
    </location>
</feature>
<sequence>MPRFSAYPMYLFYTGIGAFAFSLMSTATVLYFIKAVDLGPTQLLLVGFVLEITVFLFEIPTGIVADLYSRRLSMAIGFFLMGCAFLLTSLFPLLLTILISQVLWGIGYTFQSGADRAWIADEMKTASMESIYLRGAQIGQVAAFLGIGVSILFAQLSLAFPIGIAGGLLIITSLVIQAFFPETGFQPQSRQQKSLWQGMMGTFTEGVKTVRHHSLLTIMLIMSLFMGLYGEGFDRLWQKHLLDSFTLPLFGQSGEILWFGGLNAVSLLLNILVVEWLRRQLQRTGKLTKGWVLLVIHLLLMGTILLFAWTVSLPFALAAYCSTFILRGVNQPLFTAWLNESIHTPHLRATLFSMQGQLASFGEVIGGPLVMLVLFLSGGDSEVAGLTTSAFLLLPICFLLLLALRSKVVKYPSASDHTMTNDSAQL</sequence>
<feature type="transmembrane region" description="Helical" evidence="2">
    <location>
        <begin position="131"/>
        <end position="153"/>
    </location>
</feature>
<feature type="transmembrane region" description="Helical" evidence="2">
    <location>
        <begin position="159"/>
        <end position="180"/>
    </location>
</feature>
<dbReference type="GO" id="GO:0022857">
    <property type="term" value="F:transmembrane transporter activity"/>
    <property type="evidence" value="ECO:0007669"/>
    <property type="project" value="InterPro"/>
</dbReference>
<feature type="transmembrane region" description="Helical" evidence="2">
    <location>
        <begin position="383"/>
        <end position="404"/>
    </location>
</feature>
<keyword evidence="2" id="KW-1133">Transmembrane helix</keyword>
<name>A0A1I6Q0Y8_9BACL</name>
<feature type="transmembrane region" description="Helical" evidence="2">
    <location>
        <begin position="358"/>
        <end position="377"/>
    </location>
</feature>
<dbReference type="RefSeq" id="WP_091834193.1">
    <property type="nucleotide sequence ID" value="NZ_FPAA01000002.1"/>
</dbReference>
<dbReference type="CDD" id="cd06174">
    <property type="entry name" value="MFS"/>
    <property type="match status" value="1"/>
</dbReference>
<protein>
    <submittedName>
        <fullName evidence="3">MFS transporter, DHA3 family, tetracycline resistance protein</fullName>
    </submittedName>
</protein>
<reference evidence="4" key="1">
    <citation type="submission" date="2016-10" db="EMBL/GenBank/DDBJ databases">
        <authorList>
            <person name="Varghese N."/>
            <person name="Submissions S."/>
        </authorList>
    </citation>
    <scope>NUCLEOTIDE SEQUENCE [LARGE SCALE GENOMIC DNA]</scope>
    <source>
        <strain evidence="4">DSM 45789</strain>
    </source>
</reference>
<dbReference type="Pfam" id="PF07690">
    <property type="entry name" value="MFS_1"/>
    <property type="match status" value="1"/>
</dbReference>
<dbReference type="PANTHER" id="PTHR23530">
    <property type="entry name" value="TRANSPORT PROTEIN-RELATED"/>
    <property type="match status" value="1"/>
</dbReference>
<dbReference type="EMBL" id="FPAA01000002">
    <property type="protein sequence ID" value="SFS45988.1"/>
    <property type="molecule type" value="Genomic_DNA"/>
</dbReference>
<feature type="transmembrane region" description="Helical" evidence="2">
    <location>
        <begin position="77"/>
        <end position="110"/>
    </location>
</feature>
<evidence type="ECO:0000313" key="4">
    <source>
        <dbReference type="Proteomes" id="UP000198660"/>
    </source>
</evidence>
<dbReference type="PANTHER" id="PTHR23530:SF1">
    <property type="entry name" value="PERMEASE, MAJOR FACILITATOR SUPERFAMILY-RELATED"/>
    <property type="match status" value="1"/>
</dbReference>
<comment type="subcellular location">
    <subcellularLocation>
        <location evidence="1">Cell membrane</location>
        <topology evidence="1">Multi-pass membrane protein</topology>
    </subcellularLocation>
</comment>
<dbReference type="InterPro" id="IPR011701">
    <property type="entry name" value="MFS"/>
</dbReference>
<organism evidence="3 4">
    <name type="scientific">Marininema halotolerans</name>
    <dbReference type="NCBI Taxonomy" id="1155944"/>
    <lineage>
        <taxon>Bacteria</taxon>
        <taxon>Bacillati</taxon>
        <taxon>Bacillota</taxon>
        <taxon>Bacilli</taxon>
        <taxon>Bacillales</taxon>
        <taxon>Thermoactinomycetaceae</taxon>
        <taxon>Marininema</taxon>
    </lineage>
</organism>
<dbReference type="Proteomes" id="UP000198660">
    <property type="component" value="Unassembled WGS sequence"/>
</dbReference>
<keyword evidence="2" id="KW-0812">Transmembrane</keyword>
<dbReference type="Gene3D" id="1.20.1250.20">
    <property type="entry name" value="MFS general substrate transporter like domains"/>
    <property type="match status" value="1"/>
</dbReference>
<evidence type="ECO:0000313" key="3">
    <source>
        <dbReference type="EMBL" id="SFS45988.1"/>
    </source>
</evidence>
<accession>A0A1I6Q0Y8</accession>
<dbReference type="InterPro" id="IPR053160">
    <property type="entry name" value="MFS_DHA3_Transporter"/>
</dbReference>